<evidence type="ECO:0000259" key="1">
    <source>
        <dbReference type="Pfam" id="PF06985"/>
    </source>
</evidence>
<gene>
    <name evidence="2" type="ORF">BP6252_14046</name>
</gene>
<accession>A0A3D8Q5K7</accession>
<evidence type="ECO:0000313" key="2">
    <source>
        <dbReference type="EMBL" id="RDW56694.1"/>
    </source>
</evidence>
<name>A0A3D8Q5K7_9HELO</name>
<dbReference type="Proteomes" id="UP000256645">
    <property type="component" value="Unassembled WGS sequence"/>
</dbReference>
<dbReference type="STRING" id="1849047.A0A3D8Q5K7"/>
<reference evidence="2 3" key="1">
    <citation type="journal article" date="2018" name="IMA Fungus">
        <title>IMA Genome-F 9: Draft genome sequence of Annulohypoxylon stygium, Aspergillus mulundensis, Berkeleyomyces basicola (syn. Thielaviopsis basicola), Ceratocystis smalleyi, two Cercospora beticola strains, Coleophoma cylindrospora, Fusarium fracticaudum, Phialophora cf. hyalina, and Morchella septimelata.</title>
        <authorList>
            <person name="Wingfield B.D."/>
            <person name="Bills G.F."/>
            <person name="Dong Y."/>
            <person name="Huang W."/>
            <person name="Nel W.J."/>
            <person name="Swalarsk-Parry B.S."/>
            <person name="Vaghefi N."/>
            <person name="Wilken P.M."/>
            <person name="An Z."/>
            <person name="de Beer Z.W."/>
            <person name="De Vos L."/>
            <person name="Chen L."/>
            <person name="Duong T.A."/>
            <person name="Gao Y."/>
            <person name="Hammerbacher A."/>
            <person name="Kikkert J.R."/>
            <person name="Li Y."/>
            <person name="Li H."/>
            <person name="Li K."/>
            <person name="Li Q."/>
            <person name="Liu X."/>
            <person name="Ma X."/>
            <person name="Naidoo K."/>
            <person name="Pethybridge S.J."/>
            <person name="Sun J."/>
            <person name="Steenkamp E.T."/>
            <person name="van der Nest M.A."/>
            <person name="van Wyk S."/>
            <person name="Wingfield M.J."/>
            <person name="Xiong C."/>
            <person name="Yue Q."/>
            <person name="Zhang X."/>
        </authorList>
    </citation>
    <scope>NUCLEOTIDE SEQUENCE [LARGE SCALE GENOMIC DNA]</scope>
    <source>
        <strain evidence="2 3">BP6252</strain>
    </source>
</reference>
<organism evidence="2 3">
    <name type="scientific">Coleophoma cylindrospora</name>
    <dbReference type="NCBI Taxonomy" id="1849047"/>
    <lineage>
        <taxon>Eukaryota</taxon>
        <taxon>Fungi</taxon>
        <taxon>Dikarya</taxon>
        <taxon>Ascomycota</taxon>
        <taxon>Pezizomycotina</taxon>
        <taxon>Leotiomycetes</taxon>
        <taxon>Helotiales</taxon>
        <taxon>Dermateaceae</taxon>
        <taxon>Coleophoma</taxon>
    </lineage>
</organism>
<dbReference type="AlphaFoldDB" id="A0A3D8Q5K7"/>
<proteinExistence type="predicted"/>
<comment type="caution">
    <text evidence="2">The sequence shown here is derived from an EMBL/GenBank/DDBJ whole genome shotgun (WGS) entry which is preliminary data.</text>
</comment>
<dbReference type="InterPro" id="IPR052895">
    <property type="entry name" value="HetReg/Transcr_Mod"/>
</dbReference>
<feature type="domain" description="Heterokaryon incompatibility" evidence="1">
    <location>
        <begin position="66"/>
        <end position="203"/>
    </location>
</feature>
<protein>
    <recommendedName>
        <fullName evidence="1">Heterokaryon incompatibility domain-containing protein</fullName>
    </recommendedName>
</protein>
<keyword evidence="3" id="KW-1185">Reference proteome</keyword>
<dbReference type="PANTHER" id="PTHR24148:SF64">
    <property type="entry name" value="HETEROKARYON INCOMPATIBILITY DOMAIN-CONTAINING PROTEIN"/>
    <property type="match status" value="1"/>
</dbReference>
<dbReference type="EMBL" id="PDLM01000034">
    <property type="protein sequence ID" value="RDW56694.1"/>
    <property type="molecule type" value="Genomic_DNA"/>
</dbReference>
<evidence type="ECO:0000313" key="3">
    <source>
        <dbReference type="Proteomes" id="UP000256645"/>
    </source>
</evidence>
<sequence length="563" mass="63962">MHSIPDSSPPQIPVEELYSQLKRDIHGQREIRLFSLFPGTGNSPIRGHLFIIGTEHTAIGFARVNYEALSYVWGDEKDQITIFINGHGFSITRNLYAALSRLRQCDRERVLWIDAICINQIDAEERGHQVSLMREIYGSAFQVLAWLGGAGVHGSNGMKELASLLYANPPHQTALYVFDEGFSESFRDILTRPWWSRLWVIQEAAVAKRLTFLCGEYILELPNRPEELSELADALRYARPTGTAALSYNGICHEQLSGLILNQRDRALDAKSKLQSLVYTYLLRECSDPRDRVFALLGLSRPSDLTRNPADYSMTVEAVAMRLLCHSARDIDPETEANTENGETCQLEKICKSLVGRNRGNQVFHASRRSTVGLKWHHVPNMSPYPVLSGIIVDTIAINDDYVQTTTPPDDPGVNYWNLFMRERSVGHNVNTHQHPKFQIMRTSRGRQACVPRIALAGDKLCIFLGFPCPFVVRQAEDKMFDILGECCLPGVMDGETVDFEQAHEILAVENWNWSYGLLRRQRRHAFSFSTRYNPDNGFFDYIRVAPGLELQDILLNKWIGEM</sequence>
<dbReference type="Pfam" id="PF06985">
    <property type="entry name" value="HET"/>
    <property type="match status" value="1"/>
</dbReference>
<dbReference type="InterPro" id="IPR010730">
    <property type="entry name" value="HET"/>
</dbReference>
<dbReference type="PANTHER" id="PTHR24148">
    <property type="entry name" value="ANKYRIN REPEAT DOMAIN-CONTAINING PROTEIN 39 HOMOLOG-RELATED"/>
    <property type="match status" value="1"/>
</dbReference>
<dbReference type="OrthoDB" id="5571888at2759"/>
<dbReference type="Pfam" id="PF26639">
    <property type="entry name" value="Het-6_barrel"/>
    <property type="match status" value="1"/>
</dbReference>